<reference evidence="6" key="1">
    <citation type="journal article" date="2015" name="Nature">
        <title>Complex archaea that bridge the gap between prokaryotes and eukaryotes.</title>
        <authorList>
            <person name="Spang A."/>
            <person name="Saw J.H."/>
            <person name="Jorgensen S.L."/>
            <person name="Zaremba-Niedzwiedzka K."/>
            <person name="Martijn J."/>
            <person name="Lind A.E."/>
            <person name="van Eijk R."/>
            <person name="Schleper C."/>
            <person name="Guy L."/>
            <person name="Ettema T.J."/>
        </authorList>
    </citation>
    <scope>NUCLEOTIDE SEQUENCE</scope>
</reference>
<sequence>HVPCQAALNDMADVRMIVGLGNPGTEYAGTRHNVGFDVIDLLGEKFGADVRKKKFGGLFGECVFGDTKVLLLKPQQYMNRSGQVVATAAGFYKLGLENIIVVTDDMALAPGRIRIRQKGSSGGHNGLGDIIEKLGSIEFARLRIGIGASGPVVSRDYVLGKPRGEDVEQIEKAVGKSCEAVVCWIRNGLNETMNTFNVRENGRGKIEN</sequence>
<evidence type="ECO:0000256" key="2">
    <source>
        <dbReference type="ARBA" id="ARBA00022555"/>
    </source>
</evidence>
<dbReference type="GO" id="GO:0000049">
    <property type="term" value="F:tRNA binding"/>
    <property type="evidence" value="ECO:0007669"/>
    <property type="project" value="UniProtKB-KW"/>
</dbReference>
<dbReference type="Gene3D" id="3.40.50.1470">
    <property type="entry name" value="Peptidyl-tRNA hydrolase"/>
    <property type="match status" value="1"/>
</dbReference>
<dbReference type="HAMAP" id="MF_00083">
    <property type="entry name" value="Pept_tRNA_hydro_bact"/>
    <property type="match status" value="1"/>
</dbReference>
<name>A0A0F9ARY0_9ZZZZ</name>
<gene>
    <name evidence="6" type="ORF">LCGC14_2616530</name>
</gene>
<accession>A0A0F9ARY0</accession>
<dbReference type="InterPro" id="IPR036416">
    <property type="entry name" value="Pept_tRNA_hydro_sf"/>
</dbReference>
<protein>
    <recommendedName>
        <fullName evidence="1">peptidyl-tRNA hydrolase</fullName>
        <ecNumber evidence="1">3.1.1.29</ecNumber>
    </recommendedName>
</protein>
<dbReference type="InterPro" id="IPR001328">
    <property type="entry name" value="Pept_tRNA_hydro"/>
</dbReference>
<evidence type="ECO:0000256" key="4">
    <source>
        <dbReference type="ARBA" id="ARBA00022884"/>
    </source>
</evidence>
<dbReference type="CDD" id="cd00462">
    <property type="entry name" value="PTH"/>
    <property type="match status" value="1"/>
</dbReference>
<dbReference type="GO" id="GO:0004045">
    <property type="term" value="F:peptidyl-tRNA hydrolase activity"/>
    <property type="evidence" value="ECO:0007669"/>
    <property type="project" value="UniProtKB-EC"/>
</dbReference>
<dbReference type="SUPFAM" id="SSF53178">
    <property type="entry name" value="Peptidyl-tRNA hydrolase-like"/>
    <property type="match status" value="1"/>
</dbReference>
<dbReference type="Pfam" id="PF01195">
    <property type="entry name" value="Pept_tRNA_hydro"/>
    <property type="match status" value="1"/>
</dbReference>
<comment type="caution">
    <text evidence="6">The sequence shown here is derived from an EMBL/GenBank/DDBJ whole genome shotgun (WGS) entry which is preliminary data.</text>
</comment>
<organism evidence="6">
    <name type="scientific">marine sediment metagenome</name>
    <dbReference type="NCBI Taxonomy" id="412755"/>
    <lineage>
        <taxon>unclassified sequences</taxon>
        <taxon>metagenomes</taxon>
        <taxon>ecological metagenomes</taxon>
    </lineage>
</organism>
<evidence type="ECO:0000256" key="3">
    <source>
        <dbReference type="ARBA" id="ARBA00022801"/>
    </source>
</evidence>
<feature type="non-terminal residue" evidence="6">
    <location>
        <position position="1"/>
    </location>
</feature>
<dbReference type="AlphaFoldDB" id="A0A0F9ARY0"/>
<evidence type="ECO:0000256" key="1">
    <source>
        <dbReference type="ARBA" id="ARBA00013260"/>
    </source>
</evidence>
<dbReference type="EC" id="3.1.1.29" evidence="1"/>
<evidence type="ECO:0000313" key="6">
    <source>
        <dbReference type="EMBL" id="KKL04392.1"/>
    </source>
</evidence>
<proteinExistence type="inferred from homology"/>
<dbReference type="PROSITE" id="PS01195">
    <property type="entry name" value="PEPT_TRNA_HYDROL_1"/>
    <property type="match status" value="1"/>
</dbReference>
<dbReference type="FunFam" id="3.40.50.1470:FF:000001">
    <property type="entry name" value="Peptidyl-tRNA hydrolase"/>
    <property type="match status" value="1"/>
</dbReference>
<keyword evidence="4" id="KW-0694">RNA-binding</keyword>
<comment type="similarity">
    <text evidence="5">Belongs to the PTH family.</text>
</comment>
<dbReference type="PANTHER" id="PTHR17224">
    <property type="entry name" value="PEPTIDYL-TRNA HYDROLASE"/>
    <property type="match status" value="1"/>
</dbReference>
<keyword evidence="3" id="KW-0378">Hydrolase</keyword>
<dbReference type="PANTHER" id="PTHR17224:SF1">
    <property type="entry name" value="PEPTIDYL-TRNA HYDROLASE"/>
    <property type="match status" value="1"/>
</dbReference>
<dbReference type="InterPro" id="IPR018171">
    <property type="entry name" value="Pept_tRNA_hydro_CS"/>
</dbReference>
<keyword evidence="2" id="KW-0820">tRNA-binding</keyword>
<dbReference type="NCBIfam" id="TIGR00447">
    <property type="entry name" value="pth"/>
    <property type="match status" value="1"/>
</dbReference>
<dbReference type="EMBL" id="LAZR01044542">
    <property type="protein sequence ID" value="KKL04392.1"/>
    <property type="molecule type" value="Genomic_DNA"/>
</dbReference>
<evidence type="ECO:0000256" key="5">
    <source>
        <dbReference type="ARBA" id="ARBA00038063"/>
    </source>
</evidence>